<dbReference type="EMBL" id="FNHQ01000006">
    <property type="protein sequence ID" value="SDM42104.1"/>
    <property type="molecule type" value="Genomic_DNA"/>
</dbReference>
<dbReference type="Proteomes" id="UP000199309">
    <property type="component" value="Unassembled WGS sequence"/>
</dbReference>
<accession>A0A1G9T2Y3</accession>
<dbReference type="STRING" id="349095.SAMN05660299_00856"/>
<feature type="compositionally biased region" description="Polar residues" evidence="1">
    <location>
        <begin position="60"/>
        <end position="69"/>
    </location>
</feature>
<evidence type="ECO:0000313" key="2">
    <source>
        <dbReference type="EMBL" id="SDM42104.1"/>
    </source>
</evidence>
<feature type="compositionally biased region" description="Basic and acidic residues" evidence="1">
    <location>
        <begin position="44"/>
        <end position="55"/>
    </location>
</feature>
<feature type="compositionally biased region" description="Basic residues" evidence="1">
    <location>
        <begin position="23"/>
        <end position="32"/>
    </location>
</feature>
<gene>
    <name evidence="2" type="ORF">SAMN05660299_00856</name>
</gene>
<keyword evidence="3" id="KW-1185">Reference proteome</keyword>
<reference evidence="2 3" key="1">
    <citation type="submission" date="2016-10" db="EMBL/GenBank/DDBJ databases">
        <authorList>
            <person name="de Groot N.N."/>
        </authorList>
    </citation>
    <scope>NUCLEOTIDE SEQUENCE [LARGE SCALE GENOMIC DNA]</scope>
    <source>
        <strain evidence="2 3">DSM 16981</strain>
    </source>
</reference>
<name>A0A1G9T2Y3_9FIRM</name>
<protein>
    <submittedName>
        <fullName evidence="2">Uncharacterized protein</fullName>
    </submittedName>
</protein>
<evidence type="ECO:0000313" key="3">
    <source>
        <dbReference type="Proteomes" id="UP000199309"/>
    </source>
</evidence>
<dbReference type="OrthoDB" id="1625748at2"/>
<proteinExistence type="predicted"/>
<dbReference type="AlphaFoldDB" id="A0A1G9T2Y3"/>
<dbReference type="RefSeq" id="WP_091648447.1">
    <property type="nucleotide sequence ID" value="NZ_FNHQ01000006.1"/>
</dbReference>
<organism evidence="2 3">
    <name type="scientific">Megasphaera paucivorans</name>
    <dbReference type="NCBI Taxonomy" id="349095"/>
    <lineage>
        <taxon>Bacteria</taxon>
        <taxon>Bacillati</taxon>
        <taxon>Bacillota</taxon>
        <taxon>Negativicutes</taxon>
        <taxon>Veillonellales</taxon>
        <taxon>Veillonellaceae</taxon>
        <taxon>Megasphaera</taxon>
    </lineage>
</organism>
<feature type="region of interest" description="Disordered" evidence="1">
    <location>
        <begin position="23"/>
        <end position="80"/>
    </location>
</feature>
<sequence length="148" mass="16773">MDFLWVIIVFAIVVSLPDLLRRKRRYPTRRNPKPGPTGESSPSPDKKSTDLEKEQPPVFTKTQQEQPAEQSIPVPTYKKIPVPQELPAQPMHISQGMPETISAAVNTISQPVPSQSLWSQLPPQAQQIYAGLIWSEILQPPLSRRKRY</sequence>
<evidence type="ECO:0000256" key="1">
    <source>
        <dbReference type="SAM" id="MobiDB-lite"/>
    </source>
</evidence>